<keyword evidence="2" id="KW-1185">Reference proteome</keyword>
<dbReference type="EMBL" id="CM042060">
    <property type="protein sequence ID" value="KAI3677939.1"/>
    <property type="molecule type" value="Genomic_DNA"/>
</dbReference>
<gene>
    <name evidence="1" type="ORF">L6452_37213</name>
</gene>
<reference evidence="2" key="1">
    <citation type="journal article" date="2022" name="Mol. Ecol. Resour.">
        <title>The genomes of chicory, endive, great burdock and yacon provide insights into Asteraceae palaeo-polyploidization history and plant inulin production.</title>
        <authorList>
            <person name="Fan W."/>
            <person name="Wang S."/>
            <person name="Wang H."/>
            <person name="Wang A."/>
            <person name="Jiang F."/>
            <person name="Liu H."/>
            <person name="Zhao H."/>
            <person name="Xu D."/>
            <person name="Zhang Y."/>
        </authorList>
    </citation>
    <scope>NUCLEOTIDE SEQUENCE [LARGE SCALE GENOMIC DNA]</scope>
    <source>
        <strain evidence="2">cv. Niubang</strain>
    </source>
</reference>
<comment type="caution">
    <text evidence="1">The sequence shown here is derived from an EMBL/GenBank/DDBJ whole genome shotgun (WGS) entry which is preliminary data.</text>
</comment>
<dbReference type="Proteomes" id="UP001055879">
    <property type="component" value="Linkage Group LG14"/>
</dbReference>
<sequence>MDNLDLEDIPPDLREIFLPNLKTVSEPIDSNSDCLIGSAYGCDGVNLPQKTKGVKVKKEKSIKELLLSSLGFNVASPISTAIRKQIPSRISKKKGSISGDKKINAAIDLVELDLLNKKDRSSGLLCYEKKMAMEADNSPSEKSDLNFDSKLSNIVMTDSHVNATNINGNVKARSDPEVLLNAVSNNMSGHVNLNIGQRPKSNLTVANDNNRDNSNKAGLVSPGNDSFGSGGGSNGRGGDVGGRGSGSSEGRGHYFTFGGGKGVNNTTFPMNTGVNSKTSVNVPDVVMTDDSVKEPQVNNGKANNPVNQNGNVWNSKGITLADKIKGNSEIKNSEQKVWKAKPKKDAKSGQKLTNSDLGNEQKGQKFGSGDKSVKFSFGGQQNVINNGGFVNGNKGQQSGVKTDGSDSNSKGQQSVMKNDDSGNKNKGQQSGVIFVGSGSNSKRQ</sequence>
<reference evidence="1 2" key="2">
    <citation type="journal article" date="2022" name="Mol. Ecol. Resour.">
        <title>The genomes of chicory, endive, great burdock and yacon provide insights into Asteraceae paleo-polyploidization history and plant inulin production.</title>
        <authorList>
            <person name="Fan W."/>
            <person name="Wang S."/>
            <person name="Wang H."/>
            <person name="Wang A."/>
            <person name="Jiang F."/>
            <person name="Liu H."/>
            <person name="Zhao H."/>
            <person name="Xu D."/>
            <person name="Zhang Y."/>
        </authorList>
    </citation>
    <scope>NUCLEOTIDE SEQUENCE [LARGE SCALE GENOMIC DNA]</scope>
    <source>
        <strain evidence="2">cv. Niubang</strain>
    </source>
</reference>
<name>A0ACB8Y6I5_ARCLA</name>
<protein>
    <submittedName>
        <fullName evidence="1">Uncharacterized protein</fullName>
    </submittedName>
</protein>
<evidence type="ECO:0000313" key="1">
    <source>
        <dbReference type="EMBL" id="KAI3677939.1"/>
    </source>
</evidence>
<organism evidence="1 2">
    <name type="scientific">Arctium lappa</name>
    <name type="common">Greater burdock</name>
    <name type="synonym">Lappa major</name>
    <dbReference type="NCBI Taxonomy" id="4217"/>
    <lineage>
        <taxon>Eukaryota</taxon>
        <taxon>Viridiplantae</taxon>
        <taxon>Streptophyta</taxon>
        <taxon>Embryophyta</taxon>
        <taxon>Tracheophyta</taxon>
        <taxon>Spermatophyta</taxon>
        <taxon>Magnoliopsida</taxon>
        <taxon>eudicotyledons</taxon>
        <taxon>Gunneridae</taxon>
        <taxon>Pentapetalae</taxon>
        <taxon>asterids</taxon>
        <taxon>campanulids</taxon>
        <taxon>Asterales</taxon>
        <taxon>Asteraceae</taxon>
        <taxon>Carduoideae</taxon>
        <taxon>Cardueae</taxon>
        <taxon>Arctiinae</taxon>
        <taxon>Arctium</taxon>
    </lineage>
</organism>
<proteinExistence type="predicted"/>
<evidence type="ECO:0000313" key="2">
    <source>
        <dbReference type="Proteomes" id="UP001055879"/>
    </source>
</evidence>
<accession>A0ACB8Y6I5</accession>